<dbReference type="Proteomes" id="UP000789375">
    <property type="component" value="Unassembled WGS sequence"/>
</dbReference>
<evidence type="ECO:0000313" key="2">
    <source>
        <dbReference type="Proteomes" id="UP000789375"/>
    </source>
</evidence>
<accession>A0A9N9H1F9</accession>
<feature type="non-terminal residue" evidence="1">
    <location>
        <position position="517"/>
    </location>
</feature>
<dbReference type="AlphaFoldDB" id="A0A9N9H1F9"/>
<keyword evidence="2" id="KW-1185">Reference proteome</keyword>
<reference evidence="1" key="1">
    <citation type="submission" date="2021-06" db="EMBL/GenBank/DDBJ databases">
        <authorList>
            <person name="Kallberg Y."/>
            <person name="Tangrot J."/>
            <person name="Rosling A."/>
        </authorList>
    </citation>
    <scope>NUCLEOTIDE SEQUENCE</scope>
    <source>
        <strain evidence="1">87-6 pot B 2015</strain>
    </source>
</reference>
<name>A0A9N9H1F9_FUNMO</name>
<proteinExistence type="predicted"/>
<dbReference type="EMBL" id="CAJVPP010004212">
    <property type="protein sequence ID" value="CAG8645740.1"/>
    <property type="molecule type" value="Genomic_DNA"/>
</dbReference>
<protein>
    <submittedName>
        <fullName evidence="1">229_t:CDS:1</fullName>
    </submittedName>
</protein>
<organism evidence="1 2">
    <name type="scientific">Funneliformis mosseae</name>
    <name type="common">Endomycorrhizal fungus</name>
    <name type="synonym">Glomus mosseae</name>
    <dbReference type="NCBI Taxonomy" id="27381"/>
    <lineage>
        <taxon>Eukaryota</taxon>
        <taxon>Fungi</taxon>
        <taxon>Fungi incertae sedis</taxon>
        <taxon>Mucoromycota</taxon>
        <taxon>Glomeromycotina</taxon>
        <taxon>Glomeromycetes</taxon>
        <taxon>Glomerales</taxon>
        <taxon>Glomeraceae</taxon>
        <taxon>Funneliformis</taxon>
    </lineage>
</organism>
<sequence>MSKNNEIYEKPGFSYFITTPCEAWDALEYHEEWRASKLPMNKAKITTSLYKQLDWFENEGSEEEKKSAKRMLQQFKGAWGTTVPAHNGLGTDGCIYEFWTNAMAERHANLEEAKVTTKVRGLQSEQRLTFATVATKQMKHYALSTTRDDHVKQEIINSLVDHKYEIDDDFHSARTSGNKRKDVTDGDDTSSLSLTKKVAVETNVVKKNKINELFDNIRNRNIYVLCEPFRPLSETDAEDRFEMIAKNTTVEIDLPEDIKEYLHCLLSGDIKNALSKIEKPLNEGARPLMLWTRETATKKLGPTKRSIEFWIYFRCFFGNLTSGIALGEIVNEAHKDRVYNINADQKPSNSRRGDKNDAVLYQDNNATIIYEQSFGPTEFDTTHHMGDITKLARNGVDDLNYHFKQYEKSSITTAKKFKSVGIHGYKYFVAIYLTDLICMKTYRIYEIFKCKIPTSYTDRWFLAKIARIGVYLEIHLTERQFLKGQMGMEDAINDNGPNCVCNWMAIPDNTPEAKRTK</sequence>
<comment type="caution">
    <text evidence="1">The sequence shown here is derived from an EMBL/GenBank/DDBJ whole genome shotgun (WGS) entry which is preliminary data.</text>
</comment>
<evidence type="ECO:0000313" key="1">
    <source>
        <dbReference type="EMBL" id="CAG8645740.1"/>
    </source>
</evidence>
<gene>
    <name evidence="1" type="ORF">FMOSSE_LOCUS11221</name>
</gene>